<evidence type="ECO:0000313" key="3">
    <source>
        <dbReference type="Proteomes" id="UP000000599"/>
    </source>
</evidence>
<dbReference type="InterPro" id="IPR008402">
    <property type="entry name" value="APC_su15/mnd2"/>
</dbReference>
<dbReference type="KEGG" id="dha:DEHA2F20482g"/>
<dbReference type="InParanoid" id="Q6BKN3"/>
<dbReference type="AlphaFoldDB" id="Q6BKN3"/>
<protein>
    <submittedName>
        <fullName evidence="2">DEHA2F20482p</fullName>
    </submittedName>
</protein>
<gene>
    <name evidence="2" type="ordered locus">DEHA2F20482g</name>
</gene>
<feature type="compositionally biased region" description="Acidic residues" evidence="1">
    <location>
        <begin position="308"/>
        <end position="327"/>
    </location>
</feature>
<organism evidence="2 3">
    <name type="scientific">Debaryomyces hansenii (strain ATCC 36239 / CBS 767 / BCRC 21394 / JCM 1990 / NBRC 0083 / IGC 2968)</name>
    <name type="common">Yeast</name>
    <name type="synonym">Torulaspora hansenii</name>
    <dbReference type="NCBI Taxonomy" id="284592"/>
    <lineage>
        <taxon>Eukaryota</taxon>
        <taxon>Fungi</taxon>
        <taxon>Dikarya</taxon>
        <taxon>Ascomycota</taxon>
        <taxon>Saccharomycotina</taxon>
        <taxon>Pichiomycetes</taxon>
        <taxon>Debaryomycetaceae</taxon>
        <taxon>Debaryomyces</taxon>
    </lineage>
</organism>
<feature type="region of interest" description="Disordered" evidence="1">
    <location>
        <begin position="275"/>
        <end position="327"/>
    </location>
</feature>
<dbReference type="EMBL" id="CR382138">
    <property type="protein sequence ID" value="CAG89626.2"/>
    <property type="molecule type" value="Genomic_DNA"/>
</dbReference>
<dbReference type="Proteomes" id="UP000000599">
    <property type="component" value="Chromosome F"/>
</dbReference>
<dbReference type="VEuPathDB" id="FungiDB:DEHA2F20482g"/>
<proteinExistence type="predicted"/>
<dbReference type="RefSeq" id="XP_461238.2">
    <property type="nucleotide sequence ID" value="XM_461238.1"/>
</dbReference>
<dbReference type="OrthoDB" id="4047136at2759"/>
<sequence length="327" mass="36609">MYSPSLFSDSLYKLWRHDDDGIDSSDFHRRTFNMHNANNTNSNGATNTTNNNVTQEQLEDQRRHIRSLFAPPLSAYSAEYPGASLSQLEYTISNQSGNKQDLPLLTPLIQRKLDRLQQIRNIGYTSIIPAGVGKTMEQIDFEEARHFNMSEQQEGSFIPTAENGDAPDSSINGVPNQSINEEEEPEIDLDANIPNADDVTNDDDFEDDEFGEVQEEQDEIDLDDHSLNEDEGFMAEEVEYQDDHSIVMDHIPNMLINTGTTATTVNTNLNSGRSIATNPTSITSTSPISIVNPNSSNLYSTGQGYRDESDENNQNDQSDLDMIIDEQ</sequence>
<feature type="compositionally biased region" description="Low complexity" evidence="1">
    <location>
        <begin position="275"/>
        <end position="297"/>
    </location>
</feature>
<dbReference type="eggNOG" id="ENOG502RQ1I">
    <property type="taxonomic scope" value="Eukaryota"/>
</dbReference>
<dbReference type="HOGENOM" id="CLU_1026700_0_0_1"/>
<feature type="compositionally biased region" description="Acidic residues" evidence="1">
    <location>
        <begin position="180"/>
        <end position="189"/>
    </location>
</feature>
<dbReference type="OMA" id="FMAADVE"/>
<dbReference type="GeneID" id="2903284"/>
<reference evidence="2 3" key="1">
    <citation type="journal article" date="2004" name="Nature">
        <title>Genome evolution in yeasts.</title>
        <authorList>
            <consortium name="Genolevures"/>
            <person name="Dujon B."/>
            <person name="Sherman D."/>
            <person name="Fischer G."/>
            <person name="Durrens P."/>
            <person name="Casaregola S."/>
            <person name="Lafontaine I."/>
            <person name="de Montigny J."/>
            <person name="Marck C."/>
            <person name="Neuveglise C."/>
            <person name="Talla E."/>
            <person name="Goffard N."/>
            <person name="Frangeul L."/>
            <person name="Aigle M."/>
            <person name="Anthouard V."/>
            <person name="Babour A."/>
            <person name="Barbe V."/>
            <person name="Barnay S."/>
            <person name="Blanchin S."/>
            <person name="Beckerich J.M."/>
            <person name="Beyne E."/>
            <person name="Bleykasten C."/>
            <person name="Boisrame A."/>
            <person name="Boyer J."/>
            <person name="Cattolico L."/>
            <person name="Confanioleri F."/>
            <person name="de Daruvar A."/>
            <person name="Despons L."/>
            <person name="Fabre E."/>
            <person name="Fairhead C."/>
            <person name="Ferry-Dumazet H."/>
            <person name="Groppi A."/>
            <person name="Hantraye F."/>
            <person name="Hennequin C."/>
            <person name="Jauniaux N."/>
            <person name="Joyet P."/>
            <person name="Kachouri R."/>
            <person name="Kerrest A."/>
            <person name="Koszul R."/>
            <person name="Lemaire M."/>
            <person name="Lesur I."/>
            <person name="Ma L."/>
            <person name="Muller H."/>
            <person name="Nicaud J.M."/>
            <person name="Nikolski M."/>
            <person name="Oztas S."/>
            <person name="Ozier-Kalogeropoulos O."/>
            <person name="Pellenz S."/>
            <person name="Potier S."/>
            <person name="Richard G.F."/>
            <person name="Straub M.L."/>
            <person name="Suleau A."/>
            <person name="Swennene D."/>
            <person name="Tekaia F."/>
            <person name="Wesolowski-Louvel M."/>
            <person name="Westhof E."/>
            <person name="Wirth B."/>
            <person name="Zeniou-Meyer M."/>
            <person name="Zivanovic I."/>
            <person name="Bolotin-Fukuhara M."/>
            <person name="Thierry A."/>
            <person name="Bouchier C."/>
            <person name="Caudron B."/>
            <person name="Scarpelli C."/>
            <person name="Gaillardin C."/>
            <person name="Weissenbach J."/>
            <person name="Wincker P."/>
            <person name="Souciet J.L."/>
        </authorList>
    </citation>
    <scope>NUCLEOTIDE SEQUENCE [LARGE SCALE GENOMIC DNA]</scope>
    <source>
        <strain evidence="3">ATCC 36239 / CBS 767 / BCRC 21394 / JCM 1990 / NBRC 0083 / IGC 2968</strain>
    </source>
</reference>
<dbReference type="GO" id="GO:0031145">
    <property type="term" value="P:anaphase-promoting complex-dependent catabolic process"/>
    <property type="evidence" value="ECO:0007669"/>
    <property type="project" value="InterPro"/>
</dbReference>
<evidence type="ECO:0000256" key="1">
    <source>
        <dbReference type="SAM" id="MobiDB-lite"/>
    </source>
</evidence>
<keyword evidence="3" id="KW-1185">Reference proteome</keyword>
<feature type="region of interest" description="Disordered" evidence="1">
    <location>
        <begin position="157"/>
        <end position="206"/>
    </location>
</feature>
<evidence type="ECO:0000313" key="2">
    <source>
        <dbReference type="EMBL" id="CAG89626.2"/>
    </source>
</evidence>
<accession>Q6BKN3</accession>
<feature type="compositionally biased region" description="Polar residues" evidence="1">
    <location>
        <begin position="169"/>
        <end position="179"/>
    </location>
</feature>
<name>Q6BKN3_DEBHA</name>
<dbReference type="GO" id="GO:0005680">
    <property type="term" value="C:anaphase-promoting complex"/>
    <property type="evidence" value="ECO:0007669"/>
    <property type="project" value="InterPro"/>
</dbReference>
<dbReference type="Pfam" id="PF05841">
    <property type="entry name" value="Apc15p"/>
    <property type="match status" value="1"/>
</dbReference>